<evidence type="ECO:0000256" key="1">
    <source>
        <dbReference type="SAM" id="Phobius"/>
    </source>
</evidence>
<evidence type="ECO:0000313" key="3">
    <source>
        <dbReference type="Proteomes" id="UP001239213"/>
    </source>
</evidence>
<proteinExistence type="predicted"/>
<gene>
    <name evidence="2" type="ORF">CCUS01_01877</name>
</gene>
<comment type="caution">
    <text evidence="2">The sequence shown here is derived from an EMBL/GenBank/DDBJ whole genome shotgun (WGS) entry which is preliminary data.</text>
</comment>
<accession>A0AAI9XM15</accession>
<keyword evidence="1" id="KW-0472">Membrane</keyword>
<evidence type="ECO:0000313" key="2">
    <source>
        <dbReference type="EMBL" id="KAK1452861.1"/>
    </source>
</evidence>
<feature type="transmembrane region" description="Helical" evidence="1">
    <location>
        <begin position="29"/>
        <end position="48"/>
    </location>
</feature>
<keyword evidence="1" id="KW-1133">Transmembrane helix</keyword>
<reference evidence="2" key="1">
    <citation type="submission" date="2016-11" db="EMBL/GenBank/DDBJ databases">
        <title>The genome sequence of Colletotrichum cuscutae.</title>
        <authorList>
            <person name="Baroncelli R."/>
        </authorList>
    </citation>
    <scope>NUCLEOTIDE SEQUENCE</scope>
    <source>
        <strain evidence="2">IMI 304802</strain>
    </source>
</reference>
<dbReference type="Proteomes" id="UP001239213">
    <property type="component" value="Unassembled WGS sequence"/>
</dbReference>
<organism evidence="2 3">
    <name type="scientific">Colletotrichum cuscutae</name>
    <dbReference type="NCBI Taxonomy" id="1209917"/>
    <lineage>
        <taxon>Eukaryota</taxon>
        <taxon>Fungi</taxon>
        <taxon>Dikarya</taxon>
        <taxon>Ascomycota</taxon>
        <taxon>Pezizomycotina</taxon>
        <taxon>Sordariomycetes</taxon>
        <taxon>Hypocreomycetidae</taxon>
        <taxon>Glomerellales</taxon>
        <taxon>Glomerellaceae</taxon>
        <taxon>Colletotrichum</taxon>
        <taxon>Colletotrichum acutatum species complex</taxon>
    </lineage>
</organism>
<keyword evidence="3" id="KW-1185">Reference proteome</keyword>
<protein>
    <submittedName>
        <fullName evidence="2">Uncharacterized protein</fullName>
    </submittedName>
</protein>
<sequence>MAGCSFLVIGGLLSGFLIGERIAGVDPFNLTMFSWIIAGFIVLVAKSIRVREWPWRDFLLGRVTCRSVREIANVTGLDAQEVLVYLLSSEARIPLRSRGPYNSIFTFVGDGEGFSIDVQPTVATMVSIGILIAKVMSDNDPVLICLDLRPEAGHRTIDSQRHNLQKQVPHQQNQEIWCLACASPPRDDREAELSFRMRRLR</sequence>
<dbReference type="EMBL" id="MPDP01000293">
    <property type="protein sequence ID" value="KAK1452861.1"/>
    <property type="molecule type" value="Genomic_DNA"/>
</dbReference>
<dbReference type="AlphaFoldDB" id="A0AAI9XM15"/>
<keyword evidence="1" id="KW-0812">Transmembrane</keyword>
<name>A0AAI9XM15_9PEZI</name>